<dbReference type="Pfam" id="PF04268">
    <property type="entry name" value="SoxG"/>
    <property type="match status" value="1"/>
</dbReference>
<dbReference type="Gene3D" id="3.30.70.1520">
    <property type="entry name" value="Heterotetrameric sarcosine oxidase"/>
    <property type="match status" value="1"/>
</dbReference>
<reference evidence="1 2" key="1">
    <citation type="submission" date="2024-09" db="EMBL/GenBank/DDBJ databases">
        <authorList>
            <person name="Sun Q."/>
            <person name="Mori K."/>
        </authorList>
    </citation>
    <scope>NUCLEOTIDE SEQUENCE [LARGE SCALE GENOMIC DNA]</scope>
    <source>
        <strain evidence="1 2">TISTR 1856</strain>
    </source>
</reference>
<comment type="caution">
    <text evidence="1">The sequence shown here is derived from an EMBL/GenBank/DDBJ whole genome shotgun (WGS) entry which is preliminary data.</text>
</comment>
<organism evidence="1 2">
    <name type="scientific">Kineococcus gynurae</name>
    <dbReference type="NCBI Taxonomy" id="452979"/>
    <lineage>
        <taxon>Bacteria</taxon>
        <taxon>Bacillati</taxon>
        <taxon>Actinomycetota</taxon>
        <taxon>Actinomycetes</taxon>
        <taxon>Kineosporiales</taxon>
        <taxon>Kineosporiaceae</taxon>
        <taxon>Kineococcus</taxon>
    </lineage>
</organism>
<dbReference type="InterPro" id="IPR007375">
    <property type="entry name" value="SoxG"/>
</dbReference>
<keyword evidence="2" id="KW-1185">Reference proteome</keyword>
<dbReference type="SUPFAM" id="SSF103025">
    <property type="entry name" value="Folate-binding domain"/>
    <property type="match status" value="1"/>
</dbReference>
<dbReference type="Proteomes" id="UP001589748">
    <property type="component" value="Unassembled WGS sequence"/>
</dbReference>
<evidence type="ECO:0000313" key="1">
    <source>
        <dbReference type="EMBL" id="MFB9376881.1"/>
    </source>
</evidence>
<gene>
    <name evidence="1" type="ORF">ACFFVI_07860</name>
</gene>
<dbReference type="Gene3D" id="3.30.1360.120">
    <property type="entry name" value="Probable tRNA modification gtpase trme, domain 1"/>
    <property type="match status" value="1"/>
</dbReference>
<evidence type="ECO:0000313" key="2">
    <source>
        <dbReference type="Proteomes" id="UP001589748"/>
    </source>
</evidence>
<dbReference type="RefSeq" id="WP_380135600.1">
    <property type="nucleotide sequence ID" value="NZ_JBHLUI010000003.1"/>
</dbReference>
<name>A0ABV5LS02_9ACTN</name>
<accession>A0ABV5LS02</accession>
<dbReference type="EMBL" id="JBHMDM010000004">
    <property type="protein sequence ID" value="MFB9376881.1"/>
    <property type="molecule type" value="Genomic_DNA"/>
</dbReference>
<proteinExistence type="predicted"/>
<dbReference type="InterPro" id="IPR027266">
    <property type="entry name" value="TrmE/GcvT-like"/>
</dbReference>
<sequence>MAELLLTPTHPLDGRDLPAETAGIVALEPLAATVAVRAEGAAADAAAAFLGTTLPGPGSFSRTADGVVVWLGPDEFLVTSAGSGPDLERRLRETLRPHGGSAVDQSANRVGLSLTGPMVRDLLAGGCSIDLHPRSFPPGSAVRTTLALAEVVLLAGDSGFTVLVRSSFAGYLADWFADAALEYV</sequence>
<protein>
    <submittedName>
        <fullName evidence="1">Sarcosine oxidase subunit gamma</fullName>
    </submittedName>
</protein>